<evidence type="ECO:0000313" key="2">
    <source>
        <dbReference type="Proteomes" id="UP000027238"/>
    </source>
</evidence>
<reference evidence="2" key="1">
    <citation type="journal article" date="2014" name="Genome Announc.">
        <title>Draft genome sequence of Colletotrichum sublineola, a destructive pathogen of cultivated sorghum.</title>
        <authorList>
            <person name="Baroncelli R."/>
            <person name="Sanz-Martin J.M."/>
            <person name="Rech G.E."/>
            <person name="Sukno S.A."/>
            <person name="Thon M.R."/>
        </authorList>
    </citation>
    <scope>NUCLEOTIDE SEQUENCE [LARGE SCALE GENOMIC DNA]</scope>
    <source>
        <strain evidence="2">TX430BB</strain>
    </source>
</reference>
<sequence>MVVVMMTDHPGVYVISISINGRDGKFLNFFELNVTATFIEEYIEASELFSRCGKAKFTAAEKEKMAQSTRVDTAYGVLLVKSKTRFIDSASSVDELREIANGLHRRMITPSLGQNRAHEYQIQSPQYIGCSTRLSRRLKDYDVATGLKSVNKPLAFLLHVLEALGHRPPAERLFIALARSYLWQDGLNVTDGGGKPGIKSSRLSDAKDSVWAQTDVLRTNLDLSMTDVDLRKECIKNVAEIDKLRVDSESLAREIHCMNARIDEEVETSKDHGFTSSYASSLSKHS</sequence>
<protein>
    <submittedName>
        <fullName evidence="1">Uncharacterized protein</fullName>
    </submittedName>
</protein>
<comment type="caution">
    <text evidence="1">The sequence shown here is derived from an EMBL/GenBank/DDBJ whole genome shotgun (WGS) entry which is preliminary data.</text>
</comment>
<dbReference type="Proteomes" id="UP000027238">
    <property type="component" value="Unassembled WGS sequence"/>
</dbReference>
<dbReference type="OrthoDB" id="4851394at2759"/>
<proteinExistence type="predicted"/>
<keyword evidence="2" id="KW-1185">Reference proteome</keyword>
<gene>
    <name evidence="1" type="ORF">CSUB01_04372</name>
</gene>
<name>A0A066XT36_COLSU</name>
<dbReference type="EMBL" id="JMSE01000279">
    <property type="protein sequence ID" value="KDN70859.1"/>
    <property type="molecule type" value="Genomic_DNA"/>
</dbReference>
<dbReference type="AlphaFoldDB" id="A0A066XT36"/>
<dbReference type="STRING" id="1173701.A0A066XT36"/>
<organism evidence="1 2">
    <name type="scientific">Colletotrichum sublineola</name>
    <name type="common">Sorghum anthracnose fungus</name>
    <dbReference type="NCBI Taxonomy" id="1173701"/>
    <lineage>
        <taxon>Eukaryota</taxon>
        <taxon>Fungi</taxon>
        <taxon>Dikarya</taxon>
        <taxon>Ascomycota</taxon>
        <taxon>Pezizomycotina</taxon>
        <taxon>Sordariomycetes</taxon>
        <taxon>Hypocreomycetidae</taxon>
        <taxon>Glomerellales</taxon>
        <taxon>Glomerellaceae</taxon>
        <taxon>Colletotrichum</taxon>
        <taxon>Colletotrichum graminicola species complex</taxon>
    </lineage>
</organism>
<evidence type="ECO:0000313" key="1">
    <source>
        <dbReference type="EMBL" id="KDN70859.1"/>
    </source>
</evidence>
<dbReference type="eggNOG" id="ENOG502T4NE">
    <property type="taxonomic scope" value="Eukaryota"/>
</dbReference>
<accession>A0A066XT36</accession>
<dbReference type="HOGENOM" id="CLU_973218_0_0_1"/>